<sequence>MAGPGKRGTQTKKGKQIWLEIAALISSIPSEDNLKNATKRGSTRNIALSMGRDAKKDLHVELSSTGHFVVKMLNI</sequence>
<evidence type="ECO:0000313" key="1">
    <source>
        <dbReference type="EMBL" id="KAI5653114.1"/>
    </source>
</evidence>
<name>A0ACB9ZYX6_CATRO</name>
<dbReference type="EMBL" id="CM044707">
    <property type="protein sequence ID" value="KAI5653114.1"/>
    <property type="molecule type" value="Genomic_DNA"/>
</dbReference>
<comment type="caution">
    <text evidence="1">The sequence shown here is derived from an EMBL/GenBank/DDBJ whole genome shotgun (WGS) entry which is preliminary data.</text>
</comment>
<gene>
    <name evidence="1" type="ORF">M9H77_30301</name>
</gene>
<organism evidence="1 2">
    <name type="scientific">Catharanthus roseus</name>
    <name type="common">Madagascar periwinkle</name>
    <name type="synonym">Vinca rosea</name>
    <dbReference type="NCBI Taxonomy" id="4058"/>
    <lineage>
        <taxon>Eukaryota</taxon>
        <taxon>Viridiplantae</taxon>
        <taxon>Streptophyta</taxon>
        <taxon>Embryophyta</taxon>
        <taxon>Tracheophyta</taxon>
        <taxon>Spermatophyta</taxon>
        <taxon>Magnoliopsida</taxon>
        <taxon>eudicotyledons</taxon>
        <taxon>Gunneridae</taxon>
        <taxon>Pentapetalae</taxon>
        <taxon>asterids</taxon>
        <taxon>lamiids</taxon>
        <taxon>Gentianales</taxon>
        <taxon>Apocynaceae</taxon>
        <taxon>Rauvolfioideae</taxon>
        <taxon>Vinceae</taxon>
        <taxon>Catharanthinae</taxon>
        <taxon>Catharanthus</taxon>
    </lineage>
</organism>
<evidence type="ECO:0000313" key="2">
    <source>
        <dbReference type="Proteomes" id="UP001060085"/>
    </source>
</evidence>
<protein>
    <submittedName>
        <fullName evidence="1">Uncharacterized protein</fullName>
    </submittedName>
</protein>
<proteinExistence type="predicted"/>
<reference evidence="2" key="1">
    <citation type="journal article" date="2023" name="Nat. Plants">
        <title>Single-cell RNA sequencing provides a high-resolution roadmap for understanding the multicellular compartmentation of specialized metabolism.</title>
        <authorList>
            <person name="Sun S."/>
            <person name="Shen X."/>
            <person name="Li Y."/>
            <person name="Li Y."/>
            <person name="Wang S."/>
            <person name="Li R."/>
            <person name="Zhang H."/>
            <person name="Shen G."/>
            <person name="Guo B."/>
            <person name="Wei J."/>
            <person name="Xu J."/>
            <person name="St-Pierre B."/>
            <person name="Chen S."/>
            <person name="Sun C."/>
        </authorList>
    </citation>
    <scope>NUCLEOTIDE SEQUENCE [LARGE SCALE GENOMIC DNA]</scope>
</reference>
<dbReference type="Proteomes" id="UP001060085">
    <property type="component" value="Linkage Group LG07"/>
</dbReference>
<keyword evidence="2" id="KW-1185">Reference proteome</keyword>
<accession>A0ACB9ZYX6</accession>